<dbReference type="EMBL" id="CP071872">
    <property type="protein sequence ID" value="UNM16625.1"/>
    <property type="molecule type" value="Genomic_DNA"/>
</dbReference>
<evidence type="ECO:0000256" key="1">
    <source>
        <dbReference type="SAM" id="MobiDB-lite"/>
    </source>
</evidence>
<accession>A0ABY3X1E2</accession>
<dbReference type="Proteomes" id="UP000828924">
    <property type="component" value="Chromosome"/>
</dbReference>
<dbReference type="Gene3D" id="2.80.10.50">
    <property type="match status" value="2"/>
</dbReference>
<dbReference type="PROSITE" id="PS50231">
    <property type="entry name" value="RICIN_B_LECTIN"/>
    <property type="match status" value="1"/>
</dbReference>
<dbReference type="InterPro" id="IPR000772">
    <property type="entry name" value="Ricin_B_lectin"/>
</dbReference>
<feature type="compositionally biased region" description="Basic and acidic residues" evidence="1">
    <location>
        <begin position="39"/>
        <end position="51"/>
    </location>
</feature>
<name>A0ABY3X1E2_9ACTN</name>
<dbReference type="SMART" id="SM00458">
    <property type="entry name" value="RICIN"/>
    <property type="match status" value="1"/>
</dbReference>
<organism evidence="3 4">
    <name type="scientific">Streptomyces formicae</name>
    <dbReference type="NCBI Taxonomy" id="1616117"/>
    <lineage>
        <taxon>Bacteria</taxon>
        <taxon>Bacillati</taxon>
        <taxon>Actinomycetota</taxon>
        <taxon>Actinomycetes</taxon>
        <taxon>Kitasatosporales</taxon>
        <taxon>Streptomycetaceae</taxon>
        <taxon>Streptomyces</taxon>
    </lineage>
</organism>
<proteinExistence type="predicted"/>
<dbReference type="Pfam" id="PF00652">
    <property type="entry name" value="Ricin_B_lectin"/>
    <property type="match status" value="1"/>
</dbReference>
<reference evidence="3 4" key="1">
    <citation type="submission" date="2021-03" db="EMBL/GenBank/DDBJ databases">
        <title>Complete genome of Streptomyces formicae strain 1H-GS9 (DSM 100524).</title>
        <authorList>
            <person name="Atanasov K.E."/>
            <person name="Altabella T."/>
            <person name="Ferrer A."/>
        </authorList>
    </citation>
    <scope>NUCLEOTIDE SEQUENCE [LARGE SCALE GENOMIC DNA]</scope>
    <source>
        <strain evidence="3 4">1H-GS9</strain>
    </source>
</reference>
<dbReference type="PANTHER" id="PTHR40469:SF2">
    <property type="entry name" value="GALACTOSE-BINDING DOMAIN-LIKE SUPERFAMILY PROTEIN"/>
    <property type="match status" value="1"/>
</dbReference>
<sequence>MASPQSGEGGHFHVRSQQIPYTKAPPEGSWVGPGVHGRRGGDRGRSRDRRAGLSGAPAGTTTLYLVFRGSGSAALYDVDSFDLGQPGPITGLAGKCVDVREAATADGTPVQLYTCNGTGAQKWSRVGQSFQAFGRCLDIAGGVTANRTPVQLYTCNGTGAQRWEVSTNGTLRNPQSGRCLDVPGGNSADGTQLAIYDCVPTSPNEQWRLSF</sequence>
<evidence type="ECO:0000313" key="3">
    <source>
        <dbReference type="EMBL" id="UNM16625.1"/>
    </source>
</evidence>
<keyword evidence="4" id="KW-1185">Reference proteome</keyword>
<feature type="region of interest" description="Disordered" evidence="1">
    <location>
        <begin position="1"/>
        <end position="55"/>
    </location>
</feature>
<dbReference type="CDD" id="cd23451">
    <property type="entry name" value="beta-trefoil_Ricin_laminarinase"/>
    <property type="match status" value="1"/>
</dbReference>
<dbReference type="SUPFAM" id="SSF50370">
    <property type="entry name" value="Ricin B-like lectins"/>
    <property type="match status" value="1"/>
</dbReference>
<protein>
    <submittedName>
        <fullName evidence="3">Ricin-type beta-trefoil lectin domain protein</fullName>
    </submittedName>
</protein>
<gene>
    <name evidence="3" type="ORF">J4032_20470</name>
</gene>
<dbReference type="PANTHER" id="PTHR40469">
    <property type="entry name" value="SECRETED GLYCOSYL HYDROLASE"/>
    <property type="match status" value="1"/>
</dbReference>
<feature type="domain" description="Ricin B lectin" evidence="2">
    <location>
        <begin position="84"/>
        <end position="210"/>
    </location>
</feature>
<dbReference type="RefSeq" id="WP_339329063.1">
    <property type="nucleotide sequence ID" value="NZ_CP071872.1"/>
</dbReference>
<dbReference type="InterPro" id="IPR035992">
    <property type="entry name" value="Ricin_B-like_lectins"/>
</dbReference>
<evidence type="ECO:0000259" key="2">
    <source>
        <dbReference type="SMART" id="SM00458"/>
    </source>
</evidence>
<evidence type="ECO:0000313" key="4">
    <source>
        <dbReference type="Proteomes" id="UP000828924"/>
    </source>
</evidence>